<name>A0A221W893_9PSEU</name>
<evidence type="ECO:0008006" key="3">
    <source>
        <dbReference type="Google" id="ProtNLM"/>
    </source>
</evidence>
<keyword evidence="2" id="KW-1185">Reference proteome</keyword>
<dbReference type="CDD" id="cd16414">
    <property type="entry name" value="dndB_like"/>
    <property type="match status" value="1"/>
</dbReference>
<evidence type="ECO:0000313" key="1">
    <source>
        <dbReference type="EMBL" id="ASO21984.1"/>
    </source>
</evidence>
<reference evidence="1 2" key="1">
    <citation type="submission" date="2017-07" db="EMBL/GenBank/DDBJ databases">
        <title>Complete genome sequence of Actinoalloteichus hoggarensis DSM 45943, type strain of Actinoalloteichus hoggarensis.</title>
        <authorList>
            <person name="Ruckert C."/>
            <person name="Nouioui I."/>
            <person name="Willmese J."/>
            <person name="van Wezel G."/>
            <person name="Klenk H.-P."/>
            <person name="Kalinowski J."/>
            <person name="Zotchev S.B."/>
        </authorList>
    </citation>
    <scope>NUCLEOTIDE SEQUENCE [LARGE SCALE GENOMIC DNA]</scope>
    <source>
        <strain evidence="1 2">DSM 45943</strain>
    </source>
</reference>
<proteinExistence type="predicted"/>
<dbReference type="AlphaFoldDB" id="A0A221W893"/>
<dbReference type="KEGG" id="ahg:AHOG_21840"/>
<dbReference type="EMBL" id="CP022521">
    <property type="protein sequence ID" value="ASO21984.1"/>
    <property type="molecule type" value="Genomic_DNA"/>
</dbReference>
<dbReference type="Proteomes" id="UP000204221">
    <property type="component" value="Chromosome"/>
</dbReference>
<dbReference type="InterPro" id="IPR017642">
    <property type="entry name" value="DNA_S_mod_DndB"/>
</dbReference>
<sequence length="413" mass="45651">MSFSVDTSRLSSARRSSTHLASRSVQGGRIVYSVRIPLTSLDQVLPVPSVEEPDPDNRKVTPKHAKDFGDYVAQNKAWVAPTLLARDNGGCEFTLVPGAESSGIGYLEIPLSIGSVSPLLIIDGQHRVLGIHLTLKDIGDQITKVDRELAKTTRPDRASTLTTTRKTLTDQLARLEQESMGLDIYVEPDNIRARQMFVDVADNAKGISSALRSRFDSSKVANRILDRVINHALFKDRIDLEQDRMTARNPNLMGAKHVADLTRGVAVGVAGRMGRKREAEIADEVLVEKIHRFLDCICDAFPELSAVAERTLTPLELRKNSLLGSVGMLRVLAGVYRELRESAVPDEEITAFFARLAPHMNAPISEGSLWFRSETKQDFAVNQSSPSTLTQNLQHLVSVITKWYHTPPLELQG</sequence>
<evidence type="ECO:0000313" key="2">
    <source>
        <dbReference type="Proteomes" id="UP000204221"/>
    </source>
</evidence>
<accession>A0A221W893</accession>
<gene>
    <name evidence="1" type="ORF">AHOG_21840</name>
</gene>
<protein>
    <recommendedName>
        <fullName evidence="3">DGQHR domain protein</fullName>
    </recommendedName>
</protein>
<dbReference type="Pfam" id="PF14072">
    <property type="entry name" value="DndB"/>
    <property type="match status" value="1"/>
</dbReference>
<dbReference type="OrthoDB" id="3652472at2"/>
<organism evidence="1 2">
    <name type="scientific">Actinoalloteichus hoggarensis</name>
    <dbReference type="NCBI Taxonomy" id="1470176"/>
    <lineage>
        <taxon>Bacteria</taxon>
        <taxon>Bacillati</taxon>
        <taxon>Actinomycetota</taxon>
        <taxon>Actinomycetes</taxon>
        <taxon>Pseudonocardiales</taxon>
        <taxon>Pseudonocardiaceae</taxon>
        <taxon>Actinoalloteichus</taxon>
    </lineage>
</organism>